<dbReference type="OrthoDB" id="5625686at2"/>
<dbReference type="eggNOG" id="ENOG5033A7N">
    <property type="taxonomic scope" value="Bacteria"/>
</dbReference>
<dbReference type="STRING" id="1384049.CD29_08330"/>
<dbReference type="EMBL" id="JPVN01000008">
    <property type="protein sequence ID" value="KGR79013.1"/>
    <property type="molecule type" value="Genomic_DNA"/>
</dbReference>
<comment type="caution">
    <text evidence="1">The sequence shown here is derived from an EMBL/GenBank/DDBJ whole genome shotgun (WGS) entry which is preliminary data.</text>
</comment>
<dbReference type="RefSeq" id="WP_036185153.1">
    <property type="nucleotide sequence ID" value="NZ_AVDA01000008.1"/>
</dbReference>
<evidence type="ECO:0008006" key="3">
    <source>
        <dbReference type="Google" id="ProtNLM"/>
    </source>
</evidence>
<proteinExistence type="predicted"/>
<dbReference type="Pfam" id="PF14375">
    <property type="entry name" value="Cys_rich_CWC"/>
    <property type="match status" value="1"/>
</dbReference>
<organism evidence="1 2">
    <name type="scientific">Ureibacillus manganicus DSM 26584</name>
    <dbReference type="NCBI Taxonomy" id="1384049"/>
    <lineage>
        <taxon>Bacteria</taxon>
        <taxon>Bacillati</taxon>
        <taxon>Bacillota</taxon>
        <taxon>Bacilli</taxon>
        <taxon>Bacillales</taxon>
        <taxon>Caryophanaceae</taxon>
        <taxon>Ureibacillus</taxon>
    </lineage>
</organism>
<reference evidence="1 2" key="1">
    <citation type="submission" date="2014-02" db="EMBL/GenBank/DDBJ databases">
        <title>Draft genome sequence of Lysinibacillus manganicus DSM 26584T.</title>
        <authorList>
            <person name="Zhang F."/>
            <person name="Wang G."/>
            <person name="Zhang L."/>
        </authorList>
    </citation>
    <scope>NUCLEOTIDE SEQUENCE [LARGE SCALE GENOMIC DNA]</scope>
    <source>
        <strain evidence="1 2">DSM 26584</strain>
    </source>
</reference>
<sequence>MDKKYCPICEWENECMTGAREQGICWCFTEQFPNEIFELVPEESRRKRCICKKCLNKYREEQKI</sequence>
<dbReference type="AlphaFoldDB" id="A0A0A3I8E2"/>
<gene>
    <name evidence="1" type="ORF">CD29_08330</name>
</gene>
<evidence type="ECO:0000313" key="1">
    <source>
        <dbReference type="EMBL" id="KGR79013.1"/>
    </source>
</evidence>
<keyword evidence="2" id="KW-1185">Reference proteome</keyword>
<evidence type="ECO:0000313" key="2">
    <source>
        <dbReference type="Proteomes" id="UP000030416"/>
    </source>
</evidence>
<dbReference type="InterPro" id="IPR032720">
    <property type="entry name" value="Cys_rich_CWC"/>
</dbReference>
<protein>
    <recommendedName>
        <fullName evidence="3">Cysteine-rich CWC</fullName>
    </recommendedName>
</protein>
<accession>A0A0A3I8E2</accession>
<name>A0A0A3I8E2_9BACL</name>
<dbReference type="Proteomes" id="UP000030416">
    <property type="component" value="Unassembled WGS sequence"/>
</dbReference>